<dbReference type="SUPFAM" id="SSF48452">
    <property type="entry name" value="TPR-like"/>
    <property type="match status" value="1"/>
</dbReference>
<feature type="transmembrane region" description="Helical" evidence="5">
    <location>
        <begin position="394"/>
        <end position="412"/>
    </location>
</feature>
<sequence>MNPVGFILYALIALVPAVFFRGTTNIFEFPKTELLATGALILCGISAAGELARFRGMGFRAWMAALPERAKAAAKRDPLGAAVTLFLVSAVVSTVASIRVDSSIFGAHGSEAGLKTAFATAVVYFASRSLASDPRHLDRIARAAAVGLAIAVSYALLQLTGLDPFEWTWSATLGGLRRVPGTLGHANHLGAWIAITLPLLASLISRGKSRNSRLPWIVLGTVSLPILAATLSRGAWVACAAGLVTYGLMARGARRGAAKRGGWRLGLAAVALALAAFAAPLFTQLRTMLVVRLGQITDVTAPSTQSRFQLWRAGIAMAADHPISGVGTDGYLAAFPRYRTPEYWRVEWNGLSAKAHNELVQVMATQGVLGLLACLLVVFLAGRAVMRASRHRDSAIRAGAAAAAGTLVAFAIQDLASFTVASTGTLAAAVAGWAGGSGGAPPQSPGLPGRPAARARSTRAIGLLAAAIVWIFLVLLPWLADMTAARAMFSPIASPARALYLGRALSLAPYDGTYATELGRTVLAHAFAVSDTTRRQEELALARAALERAVRASPKEGELHALLARTMAAQAGASRREEALGHVRAEFGRAIALEPENPNVLELTTQGYLELGLTKDARGVALRCAELFPDYAMPMADLGVVALLEGRAEAAADTLTLALQRNWHGEEAAAMAAKSNYVAALRELRLRDVMKEKP</sequence>
<gene>
    <name evidence="7" type="ORF">E6K74_08680</name>
</gene>
<dbReference type="Gene3D" id="1.25.40.10">
    <property type="entry name" value="Tetratricopeptide repeat domain"/>
    <property type="match status" value="1"/>
</dbReference>
<dbReference type="PANTHER" id="PTHR37422">
    <property type="entry name" value="TEICHURONIC ACID BIOSYNTHESIS PROTEIN TUAE"/>
    <property type="match status" value="1"/>
</dbReference>
<dbReference type="AlphaFoldDB" id="A0A538SQP8"/>
<proteinExistence type="predicted"/>
<feature type="transmembrane region" description="Helical" evidence="5">
    <location>
        <begin position="143"/>
        <end position="162"/>
    </location>
</feature>
<protein>
    <recommendedName>
        <fullName evidence="6">O-antigen ligase-related domain-containing protein</fullName>
    </recommendedName>
</protein>
<keyword evidence="4 5" id="KW-0472">Membrane</keyword>
<feature type="transmembrane region" description="Helical" evidence="5">
    <location>
        <begin position="182"/>
        <end position="201"/>
    </location>
</feature>
<evidence type="ECO:0000256" key="5">
    <source>
        <dbReference type="SAM" id="Phobius"/>
    </source>
</evidence>
<feature type="transmembrane region" description="Helical" evidence="5">
    <location>
        <begin position="418"/>
        <end position="440"/>
    </location>
</feature>
<feature type="domain" description="O-antigen ligase-related" evidence="6">
    <location>
        <begin position="226"/>
        <end position="373"/>
    </location>
</feature>
<keyword evidence="2 5" id="KW-0812">Transmembrane</keyword>
<feature type="transmembrane region" description="Helical" evidence="5">
    <location>
        <begin position="36"/>
        <end position="54"/>
    </location>
</feature>
<dbReference type="GO" id="GO:0016020">
    <property type="term" value="C:membrane"/>
    <property type="evidence" value="ECO:0007669"/>
    <property type="project" value="UniProtKB-SubCell"/>
</dbReference>
<evidence type="ECO:0000256" key="2">
    <source>
        <dbReference type="ARBA" id="ARBA00022692"/>
    </source>
</evidence>
<feature type="transmembrane region" description="Helical" evidence="5">
    <location>
        <begin position="112"/>
        <end position="131"/>
    </location>
</feature>
<evidence type="ECO:0000256" key="1">
    <source>
        <dbReference type="ARBA" id="ARBA00004141"/>
    </source>
</evidence>
<evidence type="ECO:0000313" key="7">
    <source>
        <dbReference type="EMBL" id="TMQ53699.1"/>
    </source>
</evidence>
<organism evidence="7 8">
    <name type="scientific">Eiseniibacteriota bacterium</name>
    <dbReference type="NCBI Taxonomy" id="2212470"/>
    <lineage>
        <taxon>Bacteria</taxon>
        <taxon>Candidatus Eiseniibacteriota</taxon>
    </lineage>
</organism>
<dbReference type="Proteomes" id="UP000319829">
    <property type="component" value="Unassembled WGS sequence"/>
</dbReference>
<feature type="transmembrane region" description="Helical" evidence="5">
    <location>
        <begin position="461"/>
        <end position="480"/>
    </location>
</feature>
<accession>A0A538SQP8</accession>
<evidence type="ECO:0000256" key="4">
    <source>
        <dbReference type="ARBA" id="ARBA00023136"/>
    </source>
</evidence>
<dbReference type="PANTHER" id="PTHR37422:SF13">
    <property type="entry name" value="LIPOPOLYSACCHARIDE BIOSYNTHESIS PROTEIN PA4999-RELATED"/>
    <property type="match status" value="1"/>
</dbReference>
<feature type="transmembrane region" description="Helical" evidence="5">
    <location>
        <begin position="79"/>
        <end position="100"/>
    </location>
</feature>
<dbReference type="Pfam" id="PF04932">
    <property type="entry name" value="Wzy_C"/>
    <property type="match status" value="1"/>
</dbReference>
<reference evidence="7 8" key="1">
    <citation type="journal article" date="2019" name="Nat. Microbiol.">
        <title>Mediterranean grassland soil C-N compound turnover is dependent on rainfall and depth, and is mediated by genomically divergent microorganisms.</title>
        <authorList>
            <person name="Diamond S."/>
            <person name="Andeer P.F."/>
            <person name="Li Z."/>
            <person name="Crits-Christoph A."/>
            <person name="Burstein D."/>
            <person name="Anantharaman K."/>
            <person name="Lane K.R."/>
            <person name="Thomas B.C."/>
            <person name="Pan C."/>
            <person name="Northen T.R."/>
            <person name="Banfield J.F."/>
        </authorList>
    </citation>
    <scope>NUCLEOTIDE SEQUENCE [LARGE SCALE GENOMIC DNA]</scope>
    <source>
        <strain evidence="7">WS_4</strain>
    </source>
</reference>
<dbReference type="EMBL" id="VBOU01000082">
    <property type="protein sequence ID" value="TMQ53699.1"/>
    <property type="molecule type" value="Genomic_DNA"/>
</dbReference>
<keyword evidence="3 5" id="KW-1133">Transmembrane helix</keyword>
<feature type="transmembrane region" description="Helical" evidence="5">
    <location>
        <begin position="359"/>
        <end position="382"/>
    </location>
</feature>
<evidence type="ECO:0000313" key="8">
    <source>
        <dbReference type="Proteomes" id="UP000319829"/>
    </source>
</evidence>
<name>A0A538SQP8_UNCEI</name>
<comment type="subcellular location">
    <subcellularLocation>
        <location evidence="1">Membrane</location>
        <topology evidence="1">Multi-pass membrane protein</topology>
    </subcellularLocation>
</comment>
<feature type="transmembrane region" description="Helical" evidence="5">
    <location>
        <begin position="265"/>
        <end position="283"/>
    </location>
</feature>
<dbReference type="InterPro" id="IPR051533">
    <property type="entry name" value="WaaL-like"/>
</dbReference>
<dbReference type="InterPro" id="IPR011990">
    <property type="entry name" value="TPR-like_helical_dom_sf"/>
</dbReference>
<dbReference type="InterPro" id="IPR007016">
    <property type="entry name" value="O-antigen_ligase-rel_domated"/>
</dbReference>
<evidence type="ECO:0000259" key="6">
    <source>
        <dbReference type="Pfam" id="PF04932"/>
    </source>
</evidence>
<comment type="caution">
    <text evidence="7">The sequence shown here is derived from an EMBL/GenBank/DDBJ whole genome shotgun (WGS) entry which is preliminary data.</text>
</comment>
<evidence type="ECO:0000256" key="3">
    <source>
        <dbReference type="ARBA" id="ARBA00022989"/>
    </source>
</evidence>